<name>A0A8X7BYX8_9ARAC</name>
<sequence>MLNLSNFLIPLWVFSNSVNPPKIHHFIASGRKPARIISTTTSTPIDVIDPTILNLMKTYPTFEDISKRTDVNSFVKGSPVEDTAVKSNPNIVTEINKVVEQETSKTTCSTSTSILVTESMELSSSISPEVIKLSSADSFESTTGNSLNTSPTGNATKITPSGLIISTKNDLNSSISGNIKENDTDVLTVSTGITVNS</sequence>
<feature type="region of interest" description="Disordered" evidence="1">
    <location>
        <begin position="139"/>
        <end position="159"/>
    </location>
</feature>
<dbReference type="Proteomes" id="UP000886998">
    <property type="component" value="Unassembled WGS sequence"/>
</dbReference>
<evidence type="ECO:0000313" key="3">
    <source>
        <dbReference type="Proteomes" id="UP000886998"/>
    </source>
</evidence>
<dbReference type="AlphaFoldDB" id="A0A8X7BYX8"/>
<accession>A0A8X7BYX8</accession>
<gene>
    <name evidence="2" type="ORF">TNIN_127961</name>
</gene>
<comment type="caution">
    <text evidence="2">The sequence shown here is derived from an EMBL/GenBank/DDBJ whole genome shotgun (WGS) entry which is preliminary data.</text>
</comment>
<dbReference type="OrthoDB" id="6430968at2759"/>
<dbReference type="EMBL" id="BMAV01005681">
    <property type="protein sequence ID" value="GFY46939.1"/>
    <property type="molecule type" value="Genomic_DNA"/>
</dbReference>
<evidence type="ECO:0000313" key="2">
    <source>
        <dbReference type="EMBL" id="GFY46939.1"/>
    </source>
</evidence>
<evidence type="ECO:0000256" key="1">
    <source>
        <dbReference type="SAM" id="MobiDB-lite"/>
    </source>
</evidence>
<reference evidence="2" key="1">
    <citation type="submission" date="2020-08" db="EMBL/GenBank/DDBJ databases">
        <title>Multicomponent nature underlies the extraordinary mechanical properties of spider dragline silk.</title>
        <authorList>
            <person name="Kono N."/>
            <person name="Nakamura H."/>
            <person name="Mori M."/>
            <person name="Yoshida Y."/>
            <person name="Ohtoshi R."/>
            <person name="Malay A.D."/>
            <person name="Moran D.A.P."/>
            <person name="Tomita M."/>
            <person name="Numata K."/>
            <person name="Arakawa K."/>
        </authorList>
    </citation>
    <scope>NUCLEOTIDE SEQUENCE</scope>
</reference>
<proteinExistence type="predicted"/>
<keyword evidence="3" id="KW-1185">Reference proteome</keyword>
<organism evidence="2 3">
    <name type="scientific">Trichonephila inaurata madagascariensis</name>
    <dbReference type="NCBI Taxonomy" id="2747483"/>
    <lineage>
        <taxon>Eukaryota</taxon>
        <taxon>Metazoa</taxon>
        <taxon>Ecdysozoa</taxon>
        <taxon>Arthropoda</taxon>
        <taxon>Chelicerata</taxon>
        <taxon>Arachnida</taxon>
        <taxon>Araneae</taxon>
        <taxon>Araneomorphae</taxon>
        <taxon>Entelegynae</taxon>
        <taxon>Araneoidea</taxon>
        <taxon>Nephilidae</taxon>
        <taxon>Trichonephila</taxon>
        <taxon>Trichonephila inaurata</taxon>
    </lineage>
</organism>
<protein>
    <submittedName>
        <fullName evidence="2">Uncharacterized protein</fullName>
    </submittedName>
</protein>